<sequence length="369" mass="41169">MPDLSRHRITSDIFRFAIEVRSIIRYHPLLKDLVWCSDADRCFLAPQFRSLAVNDLEELKASVARLLNPIFRKIQPYSAKRALSSRANGADRAEARRVWAVPVVDVLVEDPLEMMDQLMQRGRFVSLKKAALTDTTNQTVRHIITEPDTLQPIIPSRTPASDPNNPYAPLYDLTSDGDRHSQPSESSEDLDAPSTSSAPPKPNPSTKRPLTTSATSSATTSPSKTDSPKPKPAKKKKKKGKETVDVQVEVLVIDDEDGNEAGPGNGTAVARGKEKKGKKGTKKEKDGGVEITDAVFTSAVNLLFLHKDTMRNRGGKPTRKLRAEVKILGVGENDVERVVKYILRLWDSRERGRFARLQVYRQMEEFMSQ</sequence>
<dbReference type="EMBL" id="JADGJD010000079">
    <property type="protein sequence ID" value="KAJ3055427.1"/>
    <property type="molecule type" value="Genomic_DNA"/>
</dbReference>
<protein>
    <submittedName>
        <fullName evidence="2">Uncharacterized protein</fullName>
    </submittedName>
</protein>
<reference evidence="2" key="1">
    <citation type="submission" date="2020-05" db="EMBL/GenBank/DDBJ databases">
        <title>Phylogenomic resolution of chytrid fungi.</title>
        <authorList>
            <person name="Stajich J.E."/>
            <person name="Amses K."/>
            <person name="Simmons R."/>
            <person name="Seto K."/>
            <person name="Myers J."/>
            <person name="Bonds A."/>
            <person name="Quandt C.A."/>
            <person name="Barry K."/>
            <person name="Liu P."/>
            <person name="Grigoriev I."/>
            <person name="Longcore J.E."/>
            <person name="James T.Y."/>
        </authorList>
    </citation>
    <scope>NUCLEOTIDE SEQUENCE</scope>
    <source>
        <strain evidence="2">JEL0318</strain>
    </source>
</reference>
<dbReference type="AlphaFoldDB" id="A0AAD5SKB8"/>
<evidence type="ECO:0000313" key="2">
    <source>
        <dbReference type="EMBL" id="KAJ3055427.1"/>
    </source>
</evidence>
<feature type="compositionally biased region" description="Basic residues" evidence="1">
    <location>
        <begin position="273"/>
        <end position="282"/>
    </location>
</feature>
<keyword evidence="3" id="KW-1185">Reference proteome</keyword>
<name>A0AAD5SKB8_9FUNG</name>
<feature type="region of interest" description="Disordered" evidence="1">
    <location>
        <begin position="140"/>
        <end position="285"/>
    </location>
</feature>
<accession>A0AAD5SKB8</accession>
<feature type="compositionally biased region" description="Polar residues" evidence="1">
    <location>
        <begin position="193"/>
        <end position="210"/>
    </location>
</feature>
<comment type="caution">
    <text evidence="2">The sequence shown here is derived from an EMBL/GenBank/DDBJ whole genome shotgun (WGS) entry which is preliminary data.</text>
</comment>
<proteinExistence type="predicted"/>
<evidence type="ECO:0000256" key="1">
    <source>
        <dbReference type="SAM" id="MobiDB-lite"/>
    </source>
</evidence>
<evidence type="ECO:0000313" key="3">
    <source>
        <dbReference type="Proteomes" id="UP001212841"/>
    </source>
</evidence>
<organism evidence="2 3">
    <name type="scientific">Rhizophlyctis rosea</name>
    <dbReference type="NCBI Taxonomy" id="64517"/>
    <lineage>
        <taxon>Eukaryota</taxon>
        <taxon>Fungi</taxon>
        <taxon>Fungi incertae sedis</taxon>
        <taxon>Chytridiomycota</taxon>
        <taxon>Chytridiomycota incertae sedis</taxon>
        <taxon>Chytridiomycetes</taxon>
        <taxon>Rhizophlyctidales</taxon>
        <taxon>Rhizophlyctidaceae</taxon>
        <taxon>Rhizophlyctis</taxon>
    </lineage>
</organism>
<dbReference type="Proteomes" id="UP001212841">
    <property type="component" value="Unassembled WGS sequence"/>
</dbReference>
<gene>
    <name evidence="2" type="ORF">HK097_010521</name>
</gene>
<feature type="compositionally biased region" description="Basic residues" evidence="1">
    <location>
        <begin position="231"/>
        <end position="240"/>
    </location>
</feature>
<feature type="compositionally biased region" description="Low complexity" evidence="1">
    <location>
        <begin position="211"/>
        <end position="225"/>
    </location>
</feature>